<evidence type="ECO:0000313" key="5">
    <source>
        <dbReference type="Proteomes" id="UP000001880"/>
    </source>
</evidence>
<proteinExistence type="predicted"/>
<dbReference type="HOGENOM" id="CLU_369503_0_0_7"/>
<feature type="compositionally biased region" description="Acidic residues" evidence="2">
    <location>
        <begin position="319"/>
        <end position="328"/>
    </location>
</feature>
<dbReference type="EMBL" id="CP001804">
    <property type="protein sequence ID" value="ACY16657.1"/>
    <property type="molecule type" value="Genomic_DNA"/>
</dbReference>
<reference evidence="4 5" key="1">
    <citation type="journal article" date="2010" name="Stand. Genomic Sci.">
        <title>Complete genome sequence of Haliangium ochraceum type strain (SMP-2).</title>
        <authorList>
            <consortium name="US DOE Joint Genome Institute (JGI-PGF)"/>
            <person name="Ivanova N."/>
            <person name="Daum C."/>
            <person name="Lang E."/>
            <person name="Abt B."/>
            <person name="Kopitz M."/>
            <person name="Saunders E."/>
            <person name="Lapidus A."/>
            <person name="Lucas S."/>
            <person name="Glavina Del Rio T."/>
            <person name="Nolan M."/>
            <person name="Tice H."/>
            <person name="Copeland A."/>
            <person name="Cheng J.F."/>
            <person name="Chen F."/>
            <person name="Bruce D."/>
            <person name="Goodwin L."/>
            <person name="Pitluck S."/>
            <person name="Mavromatis K."/>
            <person name="Pati A."/>
            <person name="Mikhailova N."/>
            <person name="Chen A."/>
            <person name="Palaniappan K."/>
            <person name="Land M."/>
            <person name="Hauser L."/>
            <person name="Chang Y.J."/>
            <person name="Jeffries C.D."/>
            <person name="Detter J.C."/>
            <person name="Brettin T."/>
            <person name="Rohde M."/>
            <person name="Goker M."/>
            <person name="Bristow J."/>
            <person name="Markowitz V."/>
            <person name="Eisen J.A."/>
            <person name="Hugenholtz P."/>
            <person name="Kyrpides N.C."/>
            <person name="Klenk H.P."/>
        </authorList>
    </citation>
    <scope>NUCLEOTIDE SEQUENCE [LARGE SCALE GENOMIC DNA]</scope>
    <source>
        <strain evidence="5">DSM 14365 / CIP 107738 / JCM 11303 / AJ 13395 / SMP-2</strain>
    </source>
</reference>
<evidence type="ECO:0000259" key="3">
    <source>
        <dbReference type="PROSITE" id="PS51913"/>
    </source>
</evidence>
<keyword evidence="1" id="KW-0804">Transcription</keyword>
<dbReference type="GO" id="GO:0004519">
    <property type="term" value="F:endonuclease activity"/>
    <property type="evidence" value="ECO:0007669"/>
    <property type="project" value="InterPro"/>
</dbReference>
<dbReference type="GO" id="GO:0006355">
    <property type="term" value="P:regulation of DNA-templated transcription"/>
    <property type="evidence" value="ECO:0007669"/>
    <property type="project" value="InterPro"/>
</dbReference>
<evidence type="ECO:0000313" key="4">
    <source>
        <dbReference type="EMBL" id="ACY16657.1"/>
    </source>
</evidence>
<dbReference type="RefSeq" id="WP_012829255.1">
    <property type="nucleotide sequence ID" value="NC_013440.1"/>
</dbReference>
<evidence type="ECO:0000256" key="1">
    <source>
        <dbReference type="ARBA" id="ARBA00023163"/>
    </source>
</evidence>
<sequence length="753" mass="80303">MTFIEAAIAILQESRKALSVEDITELALERELLSKPGKNPLRSMKTQLSTEFNKGEDSRVQQTADERWKLSKSAAPKKTRSKKKATSKAAQGAAEAETGATEKKASGKKSAAKKAPAKKAPAKKAPAKKAPAKKASAKKAASKKAASKKATSKKAASKKTASKTSTSSEAASSEAASSEAAGKKTAGKKTASKKTAKKASTRRPASEGEAETGAGAERVVADAAEAPSAEPSRSKRRRRRGGRGGQRSDAAASAELHDAETRDDAAADEGGAEAQASSGERGERTGRRRRRGGRRRSRGQGGGGQGAASEAANTAASDDGGEREELPDLDAPPNPELDDLLAPKQQIRRVAAPATPDDAELADIYGDELAATAPGAAFAEYRDEQTEDEDRPMVPEIVASRHDRRRRKQRPERSERRSRRDRDRDSGASDSQGASDSDNGNETEAQEERKSSSRTRGRGRGRSAAREAAQTAQAVDTSAAETRAQGASGDDEQAVTPAALGTPEGDAAFQVLSALRSDQPVQVKQLAQMMRKRDLLSGDPSAVWPHLKAALLADEQRYRDRGLRPRIVYRGRDLFALAPQPSSPALMEAESKLGQAVQDLSDATHQVLKERLSAMDLPTLEQVAHIYLLDRGWKNVQWIKRVQRSSYAEVEASDGLGTVLVGVRAGEAAVDRRGVGELRAGVTAKGFTSGLLLAPQELSDTAHAELARKGRSVTALVGDAFVRELMRRGIGVLRKSVPVTYLDDDFFAEFESE</sequence>
<feature type="compositionally biased region" description="Low complexity" evidence="2">
    <location>
        <begin position="428"/>
        <end position="438"/>
    </location>
</feature>
<feature type="domain" description="HTH HARE-type" evidence="3">
    <location>
        <begin position="1"/>
        <end position="73"/>
    </location>
</feature>
<dbReference type="InterPro" id="IPR007560">
    <property type="entry name" value="Restrct_endonuc_IV_Mrr"/>
</dbReference>
<feature type="compositionally biased region" description="Low complexity" evidence="2">
    <location>
        <begin position="211"/>
        <end position="231"/>
    </location>
</feature>
<feature type="compositionally biased region" description="Basic residues" evidence="2">
    <location>
        <begin position="452"/>
        <end position="463"/>
    </location>
</feature>
<feature type="compositionally biased region" description="Basic residues" evidence="2">
    <location>
        <begin position="75"/>
        <end position="86"/>
    </location>
</feature>
<dbReference type="Pfam" id="PF04471">
    <property type="entry name" value="Mrr_cat"/>
    <property type="match status" value="1"/>
</dbReference>
<gene>
    <name evidence="4" type="ordered locus">Hoch_4159</name>
</gene>
<feature type="compositionally biased region" description="Low complexity" evidence="2">
    <location>
        <begin position="87"/>
        <end position="99"/>
    </location>
</feature>
<feature type="compositionally biased region" description="Basic residues" evidence="2">
    <location>
        <begin position="106"/>
        <end position="161"/>
    </location>
</feature>
<accession>D0LKT7</accession>
<feature type="compositionally biased region" description="Basic and acidic residues" evidence="2">
    <location>
        <begin position="255"/>
        <end position="265"/>
    </location>
</feature>
<dbReference type="InterPro" id="IPR007759">
    <property type="entry name" value="Asxl_HARE-HTH"/>
</dbReference>
<dbReference type="GO" id="GO:0009307">
    <property type="term" value="P:DNA restriction-modification system"/>
    <property type="evidence" value="ECO:0007669"/>
    <property type="project" value="InterPro"/>
</dbReference>
<dbReference type="Pfam" id="PF05066">
    <property type="entry name" value="HARE-HTH"/>
    <property type="match status" value="1"/>
</dbReference>
<feature type="compositionally biased region" description="Basic residues" evidence="2">
    <location>
        <begin position="286"/>
        <end position="298"/>
    </location>
</feature>
<feature type="compositionally biased region" description="Low complexity" evidence="2">
    <location>
        <begin position="162"/>
        <end position="184"/>
    </location>
</feature>
<protein>
    <recommendedName>
        <fullName evidence="3">HTH HARE-type domain-containing protein</fullName>
    </recommendedName>
</protein>
<dbReference type="OrthoDB" id="34413at2"/>
<dbReference type="AlphaFoldDB" id="D0LKT7"/>
<feature type="compositionally biased region" description="Basic and acidic residues" evidence="2">
    <location>
        <begin position="53"/>
        <end position="69"/>
    </location>
</feature>
<dbReference type="STRING" id="502025.Hoch_4159"/>
<feature type="compositionally biased region" description="Low complexity" evidence="2">
    <location>
        <begin position="307"/>
        <end position="316"/>
    </location>
</feature>
<organism evidence="4 5">
    <name type="scientific">Haliangium ochraceum (strain DSM 14365 / JCM 11303 / SMP-2)</name>
    <dbReference type="NCBI Taxonomy" id="502025"/>
    <lineage>
        <taxon>Bacteria</taxon>
        <taxon>Pseudomonadati</taxon>
        <taxon>Myxococcota</taxon>
        <taxon>Polyangia</taxon>
        <taxon>Haliangiales</taxon>
        <taxon>Kofleriaceae</taxon>
        <taxon>Haliangium</taxon>
    </lineage>
</organism>
<evidence type="ECO:0000256" key="2">
    <source>
        <dbReference type="SAM" id="MobiDB-lite"/>
    </source>
</evidence>
<dbReference type="PROSITE" id="PS51913">
    <property type="entry name" value="HTH_HARE"/>
    <property type="match status" value="1"/>
</dbReference>
<feature type="compositionally biased region" description="Basic residues" evidence="2">
    <location>
        <begin position="185"/>
        <end position="201"/>
    </location>
</feature>
<dbReference type="GO" id="GO:0003677">
    <property type="term" value="F:DNA binding"/>
    <property type="evidence" value="ECO:0007669"/>
    <property type="project" value="InterPro"/>
</dbReference>
<name>D0LKT7_HALO1</name>
<feature type="compositionally biased region" description="Basic and acidic residues" evidence="2">
    <location>
        <begin position="411"/>
        <end position="427"/>
    </location>
</feature>
<keyword evidence="5" id="KW-1185">Reference proteome</keyword>
<dbReference type="Proteomes" id="UP000001880">
    <property type="component" value="Chromosome"/>
</dbReference>
<dbReference type="KEGG" id="hoh:Hoch_4159"/>
<feature type="region of interest" description="Disordered" evidence="2">
    <location>
        <begin position="32"/>
        <end position="499"/>
    </location>
</feature>